<dbReference type="GO" id="GO:0003755">
    <property type="term" value="F:peptidyl-prolyl cis-trans isomerase activity"/>
    <property type="evidence" value="ECO:0007669"/>
    <property type="project" value="UniProtKB-KW"/>
</dbReference>
<dbReference type="SUPFAM" id="SSF54534">
    <property type="entry name" value="FKBP-like"/>
    <property type="match status" value="2"/>
</dbReference>
<name>A0A5M4B0L4_9BACT</name>
<dbReference type="PANTHER" id="PTHR47245:SF2">
    <property type="entry name" value="PEPTIDYL-PROLYL CIS-TRANS ISOMERASE HP_0175-RELATED"/>
    <property type="match status" value="1"/>
</dbReference>
<dbReference type="InterPro" id="IPR046357">
    <property type="entry name" value="PPIase_dom_sf"/>
</dbReference>
<keyword evidence="2" id="KW-0732">Signal</keyword>
<dbReference type="Gene3D" id="3.10.50.40">
    <property type="match status" value="2"/>
</dbReference>
<keyword evidence="1 4" id="KW-0413">Isomerase</keyword>
<feature type="chain" id="PRO_5024441966" evidence="2">
    <location>
        <begin position="24"/>
        <end position="647"/>
    </location>
</feature>
<gene>
    <name evidence="4" type="ORF">PbJCM13498_25630</name>
</gene>
<evidence type="ECO:0000313" key="5">
    <source>
        <dbReference type="Proteomes" id="UP000391834"/>
    </source>
</evidence>
<protein>
    <submittedName>
        <fullName evidence="4">Peptidyl-prolyl cis-trans isomerase</fullName>
    </submittedName>
</protein>
<feature type="domain" description="PpiC" evidence="3">
    <location>
        <begin position="230"/>
        <end position="333"/>
    </location>
</feature>
<proteinExistence type="predicted"/>
<keyword evidence="5" id="KW-1185">Reference proteome</keyword>
<dbReference type="InterPro" id="IPR000297">
    <property type="entry name" value="PPIase_PpiC"/>
</dbReference>
<dbReference type="Pfam" id="PF13616">
    <property type="entry name" value="Rotamase_3"/>
    <property type="match status" value="1"/>
</dbReference>
<organism evidence="4 5">
    <name type="scientific">Prolixibacter bellariivorans</name>
    <dbReference type="NCBI Taxonomy" id="314319"/>
    <lineage>
        <taxon>Bacteria</taxon>
        <taxon>Pseudomonadati</taxon>
        <taxon>Bacteroidota</taxon>
        <taxon>Bacteroidia</taxon>
        <taxon>Marinilabiliales</taxon>
        <taxon>Prolixibacteraceae</taxon>
        <taxon>Prolixibacter</taxon>
    </lineage>
</organism>
<evidence type="ECO:0000256" key="1">
    <source>
        <dbReference type="PROSITE-ProRule" id="PRU00278"/>
    </source>
</evidence>
<accession>A0A5M4B0L4</accession>
<sequence length="647" mass="74105">MFKSICSVLLLLLLTLTGISANAKEKQVIMTIGGDKIYSDEFLRMYRKNNLSLPDSLQKTPQQYLQLFIDFKLKVRAAEALGMDTLSSFKSELARYREESASPYLTDSTIDEQLIRTMYNRMITEVKASHILIRIPPNASPADTLKAWKQINALRQRAVNGDDFAKLALNYSEDPSARTNKGELGYFSGFMMVYPFEKAAYNTPVGHISPIVRTRFGYHLIKVEDKRPSPGEMHAAHIMFFVRPGSSPEVDAQIHAKADSIYQMLQNGADFAQLAKKYSDDKKSGANGGALPWFRAGRMIPEIAEAAFALKKDGDYSKPIRSQYGWHIVKRLAIKPVPSFDELRPKIVENLKKSPERNQKAKAAFIRKLKSEYPFNENSATPEWLASLEGFSKDSLQTKVESTTNLFSINLKPVNGDKFLNFIKQKDHTHQPLTQTQIDNYYNRFKDQSFLNYEDSQLEKKYPEFRLLVKEYHDGLLLFNITDQKVWQKAVKDTTGLKEFYANHREKFRTERYFDGTVYLCPSQKTATEVDKMVEAGKDSTTIIEKFKDLKGFSQRTGKFKLGDNPIVDFYIFNDKDAATNAHSELAVLQGKQQPGGFKPLNEVRGTCLADYQDFLEKQWVKQLRQKYPVKIKHQVMNKILKHTAEK</sequence>
<dbReference type="Pfam" id="PF00639">
    <property type="entry name" value="Rotamase"/>
    <property type="match status" value="1"/>
</dbReference>
<keyword evidence="1" id="KW-0697">Rotamase</keyword>
<dbReference type="InterPro" id="IPR050245">
    <property type="entry name" value="PrsA_foldase"/>
</dbReference>
<dbReference type="PROSITE" id="PS50198">
    <property type="entry name" value="PPIC_PPIASE_2"/>
    <property type="match status" value="2"/>
</dbReference>
<dbReference type="Proteomes" id="UP000391834">
    <property type="component" value="Unassembled WGS sequence"/>
</dbReference>
<reference evidence="4 5" key="1">
    <citation type="submission" date="2019-10" db="EMBL/GenBank/DDBJ databases">
        <title>Prolixibacter strains distinguished by the presence of nitrate reductase genes were adept at nitrate-dependent anaerobic corrosion of metallic iron and carbon steel.</title>
        <authorList>
            <person name="Iino T."/>
            <person name="Shono N."/>
            <person name="Ito K."/>
            <person name="Nakamura R."/>
            <person name="Sueoka K."/>
            <person name="Harayama S."/>
            <person name="Ohkuma M."/>
        </authorList>
    </citation>
    <scope>NUCLEOTIDE SEQUENCE [LARGE SCALE GENOMIC DNA]</scope>
    <source>
        <strain evidence="4 5">JCM 13498</strain>
    </source>
</reference>
<dbReference type="PANTHER" id="PTHR47245">
    <property type="entry name" value="PEPTIDYLPROLYL ISOMERASE"/>
    <property type="match status" value="1"/>
</dbReference>
<evidence type="ECO:0000256" key="2">
    <source>
        <dbReference type="SAM" id="SignalP"/>
    </source>
</evidence>
<dbReference type="InterPro" id="IPR027304">
    <property type="entry name" value="Trigger_fact/SurA_dom_sf"/>
</dbReference>
<evidence type="ECO:0000259" key="3">
    <source>
        <dbReference type="PROSITE" id="PS50198"/>
    </source>
</evidence>
<feature type="signal peptide" evidence="2">
    <location>
        <begin position="1"/>
        <end position="23"/>
    </location>
</feature>
<dbReference type="RefSeq" id="WP_025864249.1">
    <property type="nucleotide sequence ID" value="NZ_BLAX01000001.1"/>
</dbReference>
<comment type="caution">
    <text evidence="4">The sequence shown here is derived from an EMBL/GenBank/DDBJ whole genome shotgun (WGS) entry which is preliminary data.</text>
</comment>
<dbReference type="EMBL" id="BLAX01000001">
    <property type="protein sequence ID" value="GET33700.1"/>
    <property type="molecule type" value="Genomic_DNA"/>
</dbReference>
<feature type="domain" description="PpiC" evidence="3">
    <location>
        <begin position="123"/>
        <end position="225"/>
    </location>
</feature>
<dbReference type="OrthoDB" id="14196at2"/>
<dbReference type="AlphaFoldDB" id="A0A5M4B0L4"/>
<dbReference type="SUPFAM" id="SSF109998">
    <property type="entry name" value="Triger factor/SurA peptide-binding domain-like"/>
    <property type="match status" value="1"/>
</dbReference>
<evidence type="ECO:0000313" key="4">
    <source>
        <dbReference type="EMBL" id="GET33700.1"/>
    </source>
</evidence>